<gene>
    <name evidence="1" type="ORF">ACFO8M_12515</name>
</gene>
<dbReference type="Proteomes" id="UP001595712">
    <property type="component" value="Unassembled WGS sequence"/>
</dbReference>
<keyword evidence="2" id="KW-1185">Reference proteome</keyword>
<accession>A0ABV7Q203</accession>
<dbReference type="RefSeq" id="WP_387975446.1">
    <property type="nucleotide sequence ID" value="NZ_JBHRWO010000010.1"/>
</dbReference>
<evidence type="ECO:0000313" key="2">
    <source>
        <dbReference type="Proteomes" id="UP001595712"/>
    </source>
</evidence>
<sequence>MSRERPDRLDAIRRKFKHLRGLEEAQALDVIVAGGEPLVPIDGVFDDLTAVFSLIRLLQGSCLRFVRPESITSAEAWAERDEDPDCPLGKPFDIGYQQLGMPDDIPYFLGEPVIRVDREDGGVYYLNGDDYAFCYANPDQVETWEFDACVIEFFDEFVLGPRYPELMEVVIGRELYDCRDRKGRYVDTWRTLLERGALL</sequence>
<evidence type="ECO:0000313" key="1">
    <source>
        <dbReference type="EMBL" id="MFC3493308.1"/>
    </source>
</evidence>
<name>A0ABV7Q203_9ACTN</name>
<organism evidence="1 2">
    <name type="scientific">Glycomyces rhizosphaerae</name>
    <dbReference type="NCBI Taxonomy" id="2054422"/>
    <lineage>
        <taxon>Bacteria</taxon>
        <taxon>Bacillati</taxon>
        <taxon>Actinomycetota</taxon>
        <taxon>Actinomycetes</taxon>
        <taxon>Glycomycetales</taxon>
        <taxon>Glycomycetaceae</taxon>
        <taxon>Glycomyces</taxon>
    </lineage>
</organism>
<comment type="caution">
    <text evidence="1">The sequence shown here is derived from an EMBL/GenBank/DDBJ whole genome shotgun (WGS) entry which is preliminary data.</text>
</comment>
<dbReference type="EMBL" id="JBHRWO010000010">
    <property type="protein sequence ID" value="MFC3493308.1"/>
    <property type="molecule type" value="Genomic_DNA"/>
</dbReference>
<evidence type="ECO:0008006" key="3">
    <source>
        <dbReference type="Google" id="ProtNLM"/>
    </source>
</evidence>
<proteinExistence type="predicted"/>
<protein>
    <recommendedName>
        <fullName evidence="3">SUKH-4 immunity protein of toxin-antitoxin system</fullName>
    </recommendedName>
</protein>
<reference evidence="2" key="1">
    <citation type="journal article" date="2019" name="Int. J. Syst. Evol. Microbiol.">
        <title>The Global Catalogue of Microorganisms (GCM) 10K type strain sequencing project: providing services to taxonomists for standard genome sequencing and annotation.</title>
        <authorList>
            <consortium name="The Broad Institute Genomics Platform"/>
            <consortium name="The Broad Institute Genome Sequencing Center for Infectious Disease"/>
            <person name="Wu L."/>
            <person name="Ma J."/>
        </authorList>
    </citation>
    <scope>NUCLEOTIDE SEQUENCE [LARGE SCALE GENOMIC DNA]</scope>
    <source>
        <strain evidence="2">CGMCC 4.7396</strain>
    </source>
</reference>